<feature type="compositionally biased region" description="Basic residues" evidence="1">
    <location>
        <begin position="1"/>
        <end position="10"/>
    </location>
</feature>
<dbReference type="EMBL" id="BMNT01000044">
    <property type="protein sequence ID" value="GGL12666.1"/>
    <property type="molecule type" value="Genomic_DNA"/>
</dbReference>
<protein>
    <submittedName>
        <fullName evidence="2">Uncharacterized protein</fullName>
    </submittedName>
</protein>
<reference evidence="2" key="2">
    <citation type="submission" date="2020-09" db="EMBL/GenBank/DDBJ databases">
        <authorList>
            <person name="Sun Q."/>
            <person name="Ohkuma M."/>
        </authorList>
    </citation>
    <scope>NUCLEOTIDE SEQUENCE</scope>
    <source>
        <strain evidence="2">JCM 13064</strain>
    </source>
</reference>
<accession>A0A917VRX9</accession>
<organism evidence="2 3">
    <name type="scientific">Sphaerisporangium melleum</name>
    <dbReference type="NCBI Taxonomy" id="321316"/>
    <lineage>
        <taxon>Bacteria</taxon>
        <taxon>Bacillati</taxon>
        <taxon>Actinomycetota</taxon>
        <taxon>Actinomycetes</taxon>
        <taxon>Streptosporangiales</taxon>
        <taxon>Streptosporangiaceae</taxon>
        <taxon>Sphaerisporangium</taxon>
    </lineage>
</organism>
<evidence type="ECO:0000313" key="2">
    <source>
        <dbReference type="EMBL" id="GGL12666.1"/>
    </source>
</evidence>
<sequence length="68" mass="7179">MTRTVTRHRSTPTGIGGHGRAGARAARRRAGRAQPGDRGPQIGRLWSDGAHSVMPKGTRTVPSARPAL</sequence>
<evidence type="ECO:0000313" key="3">
    <source>
        <dbReference type="Proteomes" id="UP000645217"/>
    </source>
</evidence>
<feature type="region of interest" description="Disordered" evidence="1">
    <location>
        <begin position="1"/>
        <end position="68"/>
    </location>
</feature>
<keyword evidence="3" id="KW-1185">Reference proteome</keyword>
<name>A0A917VRX9_9ACTN</name>
<gene>
    <name evidence="2" type="ORF">GCM10007964_63410</name>
</gene>
<reference evidence="2" key="1">
    <citation type="journal article" date="2014" name="Int. J. Syst. Evol. Microbiol.">
        <title>Complete genome sequence of Corynebacterium casei LMG S-19264T (=DSM 44701T), isolated from a smear-ripened cheese.</title>
        <authorList>
            <consortium name="US DOE Joint Genome Institute (JGI-PGF)"/>
            <person name="Walter F."/>
            <person name="Albersmeier A."/>
            <person name="Kalinowski J."/>
            <person name="Ruckert C."/>
        </authorList>
    </citation>
    <scope>NUCLEOTIDE SEQUENCE</scope>
    <source>
        <strain evidence="2">JCM 13064</strain>
    </source>
</reference>
<evidence type="ECO:0000256" key="1">
    <source>
        <dbReference type="SAM" id="MobiDB-lite"/>
    </source>
</evidence>
<proteinExistence type="predicted"/>
<comment type="caution">
    <text evidence="2">The sequence shown here is derived from an EMBL/GenBank/DDBJ whole genome shotgun (WGS) entry which is preliminary data.</text>
</comment>
<dbReference type="AlphaFoldDB" id="A0A917VRX9"/>
<dbReference type="Proteomes" id="UP000645217">
    <property type="component" value="Unassembled WGS sequence"/>
</dbReference>